<dbReference type="EMBL" id="LR796242">
    <property type="protein sequence ID" value="CAB4130786.1"/>
    <property type="molecule type" value="Genomic_DNA"/>
</dbReference>
<evidence type="ECO:0000313" key="1">
    <source>
        <dbReference type="EMBL" id="CAB4130786.1"/>
    </source>
</evidence>
<accession>A0A6J5LC94</accession>
<name>A0A6J5LC94_9CAUD</name>
<protein>
    <submittedName>
        <fullName evidence="1">Uncharacterized protein</fullName>
    </submittedName>
</protein>
<proteinExistence type="predicted"/>
<gene>
    <name evidence="1" type="ORF">UFOVP120_32</name>
</gene>
<reference evidence="1" key="1">
    <citation type="submission" date="2020-04" db="EMBL/GenBank/DDBJ databases">
        <authorList>
            <person name="Chiriac C."/>
            <person name="Salcher M."/>
            <person name="Ghai R."/>
            <person name="Kavagutti S V."/>
        </authorList>
    </citation>
    <scope>NUCLEOTIDE SEQUENCE</scope>
</reference>
<sequence>MQSLLDAYRANPSPMNALKLAEHAKKHPRIADALPMVEAVLIERALEQLKPFAKALESVAQGEAF</sequence>
<organism evidence="1">
    <name type="scientific">uncultured Caudovirales phage</name>
    <dbReference type="NCBI Taxonomy" id="2100421"/>
    <lineage>
        <taxon>Viruses</taxon>
        <taxon>Duplodnaviria</taxon>
        <taxon>Heunggongvirae</taxon>
        <taxon>Uroviricota</taxon>
        <taxon>Caudoviricetes</taxon>
        <taxon>Peduoviridae</taxon>
        <taxon>Maltschvirus</taxon>
        <taxon>Maltschvirus maltsch</taxon>
    </lineage>
</organism>